<proteinExistence type="predicted"/>
<evidence type="ECO:0000313" key="5">
    <source>
        <dbReference type="Proteomes" id="UP000238534"/>
    </source>
</evidence>
<accession>A0A2S9D259</accession>
<comment type="caution">
    <text evidence="2">The sequence shown here is derived from an EMBL/GenBank/DDBJ whole genome shotgun (WGS) entry which is preliminary data.</text>
</comment>
<keyword evidence="4" id="KW-1185">Reference proteome</keyword>
<gene>
    <name evidence="2" type="ORF">CQ022_11560</name>
    <name evidence="3" type="ORF">CQ033_05230</name>
</gene>
<evidence type="ECO:0000313" key="3">
    <source>
        <dbReference type="EMBL" id="PRB92604.1"/>
    </source>
</evidence>
<dbReference type="Pfam" id="PF14280">
    <property type="entry name" value="DUF4365"/>
    <property type="match status" value="1"/>
</dbReference>
<dbReference type="Proteomes" id="UP000238534">
    <property type="component" value="Unassembled WGS sequence"/>
</dbReference>
<evidence type="ECO:0000259" key="1">
    <source>
        <dbReference type="Pfam" id="PF14280"/>
    </source>
</evidence>
<dbReference type="AlphaFoldDB" id="A0A2S9D259"/>
<dbReference type="EMBL" id="PCPP01000001">
    <property type="protein sequence ID" value="PRB86852.1"/>
    <property type="molecule type" value="Genomic_DNA"/>
</dbReference>
<evidence type="ECO:0000313" key="2">
    <source>
        <dbReference type="EMBL" id="PRB86852.1"/>
    </source>
</evidence>
<sequence>MNLNLLRNKKLKLNHFKTERKAIYDTAKFFNECGWFFREQPICDIGVDAIVETPIDENGKINIFALQIKGGESNFQKKKNYLTFYFSDKHFHYWNAISENYPLFIILQDPKSETIYWQYYNQSFISKTPKNWKIDIPEHNIIDINSKQKFLNILHNHRHSNNLILPLSSLSVKLKKEDIFIHFTINETNNRLYLNVLYKRSFTTLDLFYRPKKQEWDKEKSFLIWENQYYYTLLNFERYIRSEFEKTKKNKISFIKLMNSLNMIIDGNIENLQEFLFNFKNKDNQIPKYKDFINAFEEYSKLNRKQYEAQSLDSIIIFKTKENCYEISCYESLTQHLKSYIENYSYSEIYTETNEHIWGEIYLDAGIEKSKFIPVMQNELERYWQVLYKRIREEIGRTQHLDESKEQSWRMFKTFCDLYNDTGNIIELAYDFDDMVLYPIAVISMMKIFNPEVCYTEYCELELDASGEWESICLDDDNWESPIFHIKPSEF</sequence>
<protein>
    <recommendedName>
        <fullName evidence="1">DUF4365 domain-containing protein</fullName>
    </recommendedName>
</protein>
<feature type="domain" description="DUF4365" evidence="1">
    <location>
        <begin position="28"/>
        <end position="149"/>
    </location>
</feature>
<dbReference type="Proteomes" id="UP000238325">
    <property type="component" value="Unassembled WGS sequence"/>
</dbReference>
<name>A0A2S9D259_CHRCI</name>
<evidence type="ECO:0000313" key="4">
    <source>
        <dbReference type="Proteomes" id="UP000238325"/>
    </source>
</evidence>
<dbReference type="InterPro" id="IPR025375">
    <property type="entry name" value="DUF4365"/>
</dbReference>
<reference evidence="4 5" key="1">
    <citation type="submission" date="2017-09" db="EMBL/GenBank/DDBJ databases">
        <title>Genomic, metabolic, and phenotypic characteristics of bacterial isolates from the natural microbiome of the model nematode Caenorhabditis elegans.</title>
        <authorList>
            <person name="Zimmermann J."/>
            <person name="Obeng N."/>
            <person name="Yang W."/>
            <person name="Obeng O."/>
            <person name="Kissoyan K."/>
            <person name="Pees B."/>
            <person name="Dirksen P."/>
            <person name="Hoppner M."/>
            <person name="Franke A."/>
            <person name="Rosenstiel P."/>
            <person name="Leippe M."/>
            <person name="Dierking K."/>
            <person name="Kaleta C."/>
            <person name="Schulenburg H."/>
        </authorList>
    </citation>
    <scope>NUCLEOTIDE SEQUENCE [LARGE SCALE GENOMIC DNA]</scope>
    <source>
        <strain evidence="2 5">MYb25</strain>
        <strain evidence="3 4">MYb44</strain>
    </source>
</reference>
<organism evidence="2 5">
    <name type="scientific">Chryseobacterium culicis</name>
    <dbReference type="NCBI Taxonomy" id="680127"/>
    <lineage>
        <taxon>Bacteria</taxon>
        <taxon>Pseudomonadati</taxon>
        <taxon>Bacteroidota</taxon>
        <taxon>Flavobacteriia</taxon>
        <taxon>Flavobacteriales</taxon>
        <taxon>Weeksellaceae</taxon>
        <taxon>Chryseobacterium group</taxon>
        <taxon>Chryseobacterium</taxon>
    </lineage>
</organism>
<dbReference type="EMBL" id="PCPH01000001">
    <property type="protein sequence ID" value="PRB92604.1"/>
    <property type="molecule type" value="Genomic_DNA"/>
</dbReference>
<dbReference type="OrthoDB" id="4951670at2"/>